<evidence type="ECO:0000256" key="4">
    <source>
        <dbReference type="ARBA" id="ARBA00023163"/>
    </source>
</evidence>
<dbReference type="PANTHER" id="PTHR46004">
    <property type="entry name" value="CYCLIC AMP RESPONSE ELEMENT-BINDING PROTEIN A"/>
    <property type="match status" value="1"/>
</dbReference>
<keyword evidence="6" id="KW-0175">Coiled coil</keyword>
<keyword evidence="4" id="KW-0804">Transcription</keyword>
<dbReference type="SUPFAM" id="SSF57959">
    <property type="entry name" value="Leucine zipper domain"/>
    <property type="match status" value="1"/>
</dbReference>
<dbReference type="CDD" id="cd14689">
    <property type="entry name" value="bZIP_CREB3"/>
    <property type="match status" value="1"/>
</dbReference>
<feature type="compositionally biased region" description="Basic and acidic residues" evidence="7">
    <location>
        <begin position="232"/>
        <end position="245"/>
    </location>
</feature>
<keyword evidence="5" id="KW-0539">Nucleus</keyword>
<dbReference type="GO" id="GO:0035497">
    <property type="term" value="F:cAMP response element binding"/>
    <property type="evidence" value="ECO:0007669"/>
    <property type="project" value="TreeGrafter"/>
</dbReference>
<evidence type="ECO:0000259" key="8">
    <source>
        <dbReference type="PROSITE" id="PS50217"/>
    </source>
</evidence>
<dbReference type="GO" id="GO:0000981">
    <property type="term" value="F:DNA-binding transcription factor activity, RNA polymerase II-specific"/>
    <property type="evidence" value="ECO:0007669"/>
    <property type="project" value="TreeGrafter"/>
</dbReference>
<dbReference type="InterPro" id="IPR046347">
    <property type="entry name" value="bZIP_sf"/>
</dbReference>
<protein>
    <recommendedName>
        <fullName evidence="8">BZIP domain-containing protein</fullName>
    </recommendedName>
</protein>
<evidence type="ECO:0000256" key="1">
    <source>
        <dbReference type="ARBA" id="ARBA00004123"/>
    </source>
</evidence>
<evidence type="ECO:0000256" key="7">
    <source>
        <dbReference type="SAM" id="MobiDB-lite"/>
    </source>
</evidence>
<dbReference type="InterPro" id="IPR004827">
    <property type="entry name" value="bZIP"/>
</dbReference>
<comment type="caution">
    <text evidence="9">The sequence shown here is derived from an EMBL/GenBank/DDBJ whole genome shotgun (WGS) entry which is preliminary data.</text>
</comment>
<keyword evidence="3" id="KW-0238">DNA-binding</keyword>
<dbReference type="Gene3D" id="1.20.5.170">
    <property type="match status" value="1"/>
</dbReference>
<dbReference type="PANTHER" id="PTHR46004:SF3">
    <property type="entry name" value="CYCLIC AMP RESPONSE ELEMENT-BINDING PROTEIN A"/>
    <property type="match status" value="1"/>
</dbReference>
<dbReference type="PROSITE" id="PS50217">
    <property type="entry name" value="BZIP"/>
    <property type="match status" value="1"/>
</dbReference>
<dbReference type="SMART" id="SM00338">
    <property type="entry name" value="BRLZ"/>
    <property type="match status" value="1"/>
</dbReference>
<evidence type="ECO:0000256" key="5">
    <source>
        <dbReference type="ARBA" id="ARBA00023242"/>
    </source>
</evidence>
<dbReference type="GO" id="GO:0005634">
    <property type="term" value="C:nucleus"/>
    <property type="evidence" value="ECO:0007669"/>
    <property type="project" value="UniProtKB-SubCell"/>
</dbReference>
<feature type="compositionally biased region" description="Polar residues" evidence="7">
    <location>
        <begin position="184"/>
        <end position="197"/>
    </location>
</feature>
<feature type="region of interest" description="Disordered" evidence="7">
    <location>
        <begin position="159"/>
        <end position="197"/>
    </location>
</feature>
<feature type="compositionally biased region" description="Low complexity" evidence="7">
    <location>
        <begin position="162"/>
        <end position="175"/>
    </location>
</feature>
<sequence>MAVGFFPKTRSQEPTHTSFTGGPTSRRVVLVYMDEECFPAISLNTTTGRCQNHSKDGRITPILIKDEPLSCPASPESCPMSPDSSDSYIQRTRKPTLKPCGQSVLKQPALLLPRGVYSKARIRYVVKASVRVLQAYLTGTRCQLKGSCCPFAGFTLPPTPPSSTTSDSESIPSESTELRRNSRVYLSSSSRQPIHTPLISSQPVSTVKYLLEWRVSRNDDTNDVKFPSTERINGHSHVDRRREEDAFGGGLPSSHSSSSDQAGRKVSKENQEKNKKQGEGEALGIPWGLFLPQISAQESRRKKKEYMDTLERKVETLQSENAQYKKRLDTLEDDNASLLSQLQKLQATLARRVVVRDTE</sequence>
<feature type="compositionally biased region" description="Polar residues" evidence="7">
    <location>
        <begin position="12"/>
        <end position="23"/>
    </location>
</feature>
<dbReference type="Pfam" id="PF00170">
    <property type="entry name" value="bZIP_1"/>
    <property type="match status" value="1"/>
</dbReference>
<feature type="compositionally biased region" description="Basic and acidic residues" evidence="7">
    <location>
        <begin position="262"/>
        <end position="279"/>
    </location>
</feature>
<feature type="region of interest" description="Disordered" evidence="7">
    <location>
        <begin position="220"/>
        <end position="281"/>
    </location>
</feature>
<evidence type="ECO:0000313" key="9">
    <source>
        <dbReference type="EMBL" id="KAK6625890.1"/>
    </source>
</evidence>
<reference evidence="9 10" key="1">
    <citation type="submission" date="2023-10" db="EMBL/GenBank/DDBJ databases">
        <title>Genomes of two closely related lineages of the louse Polyplax serrata with different host specificities.</title>
        <authorList>
            <person name="Martinu J."/>
            <person name="Tarabai H."/>
            <person name="Stefka J."/>
            <person name="Hypsa V."/>
        </authorList>
    </citation>
    <scope>NUCLEOTIDE SEQUENCE [LARGE SCALE GENOMIC DNA]</scope>
    <source>
        <strain evidence="9">HR10_N</strain>
    </source>
</reference>
<dbReference type="AlphaFoldDB" id="A0AAN8PKT2"/>
<feature type="coiled-coil region" evidence="6">
    <location>
        <begin position="300"/>
        <end position="348"/>
    </location>
</feature>
<dbReference type="EMBL" id="JAWJWE010000037">
    <property type="protein sequence ID" value="KAK6625890.1"/>
    <property type="molecule type" value="Genomic_DNA"/>
</dbReference>
<feature type="region of interest" description="Disordered" evidence="7">
    <location>
        <begin position="71"/>
        <end position="90"/>
    </location>
</feature>
<comment type="subcellular location">
    <subcellularLocation>
        <location evidence="1">Nucleus</location>
    </subcellularLocation>
</comment>
<feature type="region of interest" description="Disordered" evidence="7">
    <location>
        <begin position="1"/>
        <end position="23"/>
    </location>
</feature>
<evidence type="ECO:0000256" key="3">
    <source>
        <dbReference type="ARBA" id="ARBA00023125"/>
    </source>
</evidence>
<accession>A0AAN8PKT2</accession>
<gene>
    <name evidence="9" type="ORF">RUM43_006189</name>
</gene>
<feature type="domain" description="BZIP" evidence="8">
    <location>
        <begin position="293"/>
        <end position="345"/>
    </location>
</feature>
<evidence type="ECO:0000256" key="6">
    <source>
        <dbReference type="SAM" id="Coils"/>
    </source>
</evidence>
<dbReference type="Proteomes" id="UP001372834">
    <property type="component" value="Unassembled WGS sequence"/>
</dbReference>
<name>A0AAN8PKT2_POLSC</name>
<proteinExistence type="predicted"/>
<evidence type="ECO:0000313" key="10">
    <source>
        <dbReference type="Proteomes" id="UP001372834"/>
    </source>
</evidence>
<evidence type="ECO:0000256" key="2">
    <source>
        <dbReference type="ARBA" id="ARBA00023015"/>
    </source>
</evidence>
<organism evidence="9 10">
    <name type="scientific">Polyplax serrata</name>
    <name type="common">Common mouse louse</name>
    <dbReference type="NCBI Taxonomy" id="468196"/>
    <lineage>
        <taxon>Eukaryota</taxon>
        <taxon>Metazoa</taxon>
        <taxon>Ecdysozoa</taxon>
        <taxon>Arthropoda</taxon>
        <taxon>Hexapoda</taxon>
        <taxon>Insecta</taxon>
        <taxon>Pterygota</taxon>
        <taxon>Neoptera</taxon>
        <taxon>Paraneoptera</taxon>
        <taxon>Psocodea</taxon>
        <taxon>Troctomorpha</taxon>
        <taxon>Phthiraptera</taxon>
        <taxon>Anoplura</taxon>
        <taxon>Polyplacidae</taxon>
        <taxon>Polyplax</taxon>
    </lineage>
</organism>
<keyword evidence="2" id="KW-0805">Transcription regulation</keyword>